<protein>
    <submittedName>
        <fullName evidence="5">Long-chain-fatty-acid---CoA ligase</fullName>
        <ecNumber evidence="5">6.2.1.3</ecNumber>
    </submittedName>
</protein>
<gene>
    <name evidence="5" type="primary">fadD</name>
    <name evidence="5" type="ordered locus">TTX_1025</name>
</gene>
<accession>G4RQ24</accession>
<dbReference type="InterPro" id="IPR000873">
    <property type="entry name" value="AMP-dep_synth/lig_dom"/>
</dbReference>
<dbReference type="InterPro" id="IPR050237">
    <property type="entry name" value="ATP-dep_AMP-bd_enzyme"/>
</dbReference>
<dbReference type="CDD" id="cd05936">
    <property type="entry name" value="FC-FACS_FadD_like"/>
    <property type="match status" value="1"/>
</dbReference>
<dbReference type="InterPro" id="IPR042099">
    <property type="entry name" value="ANL_N_sf"/>
</dbReference>
<evidence type="ECO:0000259" key="4">
    <source>
        <dbReference type="Pfam" id="PF13193"/>
    </source>
</evidence>
<dbReference type="Gene3D" id="3.30.300.30">
    <property type="match status" value="1"/>
</dbReference>
<comment type="similarity">
    <text evidence="1">Belongs to the ATP-dependent AMP-binding enzyme family.</text>
</comment>
<dbReference type="FunFam" id="3.30.300.30:FF:000008">
    <property type="entry name" value="2,3-dihydroxybenzoate-AMP ligase"/>
    <property type="match status" value="1"/>
</dbReference>
<evidence type="ECO:0000256" key="2">
    <source>
        <dbReference type="ARBA" id="ARBA00022598"/>
    </source>
</evidence>
<evidence type="ECO:0000313" key="5">
    <source>
        <dbReference type="EMBL" id="CCC81670.1"/>
    </source>
</evidence>
<keyword evidence="2 5" id="KW-0436">Ligase</keyword>
<dbReference type="SUPFAM" id="SSF56801">
    <property type="entry name" value="Acetyl-CoA synthetase-like"/>
    <property type="match status" value="1"/>
</dbReference>
<dbReference type="GO" id="GO:0004467">
    <property type="term" value="F:long-chain fatty acid-CoA ligase activity"/>
    <property type="evidence" value="ECO:0007669"/>
    <property type="project" value="UniProtKB-EC"/>
</dbReference>
<dbReference type="Proteomes" id="UP000002654">
    <property type="component" value="Chromosome"/>
</dbReference>
<feature type="domain" description="AMP-binding enzyme C-terminal" evidence="4">
    <location>
        <begin position="484"/>
        <end position="561"/>
    </location>
</feature>
<evidence type="ECO:0000259" key="3">
    <source>
        <dbReference type="Pfam" id="PF00501"/>
    </source>
</evidence>
<evidence type="ECO:0000313" key="6">
    <source>
        <dbReference type="Proteomes" id="UP000002654"/>
    </source>
</evidence>
<dbReference type="Pfam" id="PF13193">
    <property type="entry name" value="AMP-binding_C"/>
    <property type="match status" value="1"/>
</dbReference>
<dbReference type="PANTHER" id="PTHR43767">
    <property type="entry name" value="LONG-CHAIN-FATTY-ACID--COA LIGASE"/>
    <property type="match status" value="1"/>
</dbReference>
<dbReference type="PaxDb" id="768679-TTX_1025"/>
<dbReference type="eggNOG" id="arCOG00856">
    <property type="taxonomic scope" value="Archaea"/>
</dbReference>
<dbReference type="HOGENOM" id="CLU_000022_59_7_2"/>
<dbReference type="AlphaFoldDB" id="G4RQ24"/>
<dbReference type="KEGG" id="ttn:TTX_1025"/>
<dbReference type="Gene3D" id="3.40.50.12780">
    <property type="entry name" value="N-terminal domain of ligase-like"/>
    <property type="match status" value="1"/>
</dbReference>
<dbReference type="InterPro" id="IPR025110">
    <property type="entry name" value="AMP-bd_C"/>
</dbReference>
<dbReference type="PROSITE" id="PS00455">
    <property type="entry name" value="AMP_BINDING"/>
    <property type="match status" value="1"/>
</dbReference>
<feature type="domain" description="AMP-dependent synthetase/ligase" evidence="3">
    <location>
        <begin position="39"/>
        <end position="430"/>
    </location>
</feature>
<dbReference type="PANTHER" id="PTHR43767:SF1">
    <property type="entry name" value="NONRIBOSOMAL PEPTIDE SYNTHASE PES1 (EUROFUNG)-RELATED"/>
    <property type="match status" value="1"/>
</dbReference>
<name>G4RQ24_THETK</name>
<sequence length="583" mass="65529">MESHEIFEKYIKNRPWTKNYDEGIPAEVTIRPEPLYAYLDRTASSYPERTAFVYFGSHVKYKTLADHSDRVAKALREMGVSKGDIVALYMPNHPAFAVAFYAAAKIGATVTPMNPLYTPGEVARQARDSEARVLFTADVQYDKAIKANEEYRFEKVIVAEMTEYMPAWLKPIARRQIRAPRIKYGGAVVKYAELLSYEAEGYRAAVKPEEDVVALMYTGGTTGTPKGAEITHANISSNLQQLKPFYDVVRRSRGIGADAPLVLVGVLPWYHIYGQVTVLHYSIFDGDTVLVYPRFDLKKILSDIGKYKASVFHGVPTIFNAIVNSVDVRRYDLTSLAFCISGSSPLPVELARRFEAATGAPLREGYGMTETAVVTHLNPLLNGRHKAGSIGLPLPSTYAAIADLEKPELLPPGQTGELVISGPQVMKGYHNRPEENKEAFFNCCGLRWFRTGDIAYMDEEGYFYIVDRKKDMIKYKGYSVFSREIEEVLYQHPCVKEAAVIGVPDQEAGEAPKAFVVLKDECKEQIKPADIIKWASERLAPYKRPRYVEFRSELPKSAVGKILKRILKEEELSKWAQTGRSNK</sequence>
<dbReference type="EC" id="6.2.1.3" evidence="5"/>
<dbReference type="InterPro" id="IPR020845">
    <property type="entry name" value="AMP-binding_CS"/>
</dbReference>
<organism evidence="5 6">
    <name type="scientific">Thermoproteus tenax (strain ATCC 35583 / DSM 2078 / JCM 9277 / NBRC 100435 / Kra 1)</name>
    <dbReference type="NCBI Taxonomy" id="768679"/>
    <lineage>
        <taxon>Archaea</taxon>
        <taxon>Thermoproteota</taxon>
        <taxon>Thermoprotei</taxon>
        <taxon>Thermoproteales</taxon>
        <taxon>Thermoproteaceae</taxon>
        <taxon>Thermoproteus</taxon>
    </lineage>
</organism>
<dbReference type="InterPro" id="IPR045851">
    <property type="entry name" value="AMP-bd_C_sf"/>
</dbReference>
<proteinExistence type="inferred from homology"/>
<reference evidence="5 6" key="1">
    <citation type="journal article" date="2011" name="PLoS ONE">
        <title>The complete genome sequence of Thermoproteus tenax: a physiologically versatile member of the Crenarchaeota.</title>
        <authorList>
            <person name="Siebers B."/>
            <person name="Zaparty M."/>
            <person name="Raddatz G."/>
            <person name="Tjaden B."/>
            <person name="Albers S.V."/>
            <person name="Bell S.D."/>
            <person name="Blombach F."/>
            <person name="Kletzin A."/>
            <person name="Kyrpides N."/>
            <person name="Lanz C."/>
            <person name="Plagens A."/>
            <person name="Rampp M."/>
            <person name="Rosinus A."/>
            <person name="von Jan M."/>
            <person name="Makarova K.S."/>
            <person name="Klenk H.P."/>
            <person name="Schuster S.C."/>
            <person name="Hensel R."/>
        </authorList>
    </citation>
    <scope>NUCLEOTIDE SEQUENCE [LARGE SCALE GENOMIC DNA]</scope>
    <source>
        <strain evidence="6">ATCC 35583 / DSM 2078 / JCM 9277 / NBRC 100435 / Kra 1</strain>
    </source>
</reference>
<dbReference type="EMBL" id="FN869859">
    <property type="protein sequence ID" value="CCC81670.1"/>
    <property type="molecule type" value="Genomic_DNA"/>
</dbReference>
<dbReference type="STRING" id="768679.TTX_1025"/>
<dbReference type="Pfam" id="PF00501">
    <property type="entry name" value="AMP-binding"/>
    <property type="match status" value="1"/>
</dbReference>
<dbReference type="GeneID" id="11261914"/>
<evidence type="ECO:0000256" key="1">
    <source>
        <dbReference type="ARBA" id="ARBA00006432"/>
    </source>
</evidence>
<keyword evidence="6" id="KW-1185">Reference proteome</keyword>
<dbReference type="PATRIC" id="fig|768679.9.peg.1035"/>
<dbReference type="OrthoDB" id="193284at2157"/>
<dbReference type="RefSeq" id="WP_014126925.1">
    <property type="nucleotide sequence ID" value="NC_016070.1"/>
</dbReference>